<dbReference type="EMBL" id="KQ992326">
    <property type="protein sequence ID" value="KZV50837.1"/>
    <property type="molecule type" value="Genomic_DNA"/>
</dbReference>
<evidence type="ECO:0000313" key="2">
    <source>
        <dbReference type="Proteomes" id="UP000250235"/>
    </source>
</evidence>
<dbReference type="Proteomes" id="UP000250235">
    <property type="component" value="Unassembled WGS sequence"/>
</dbReference>
<name>A0A2Z7CXX1_9LAMI</name>
<keyword evidence="2" id="KW-1185">Reference proteome</keyword>
<proteinExistence type="predicted"/>
<evidence type="ECO:0000313" key="1">
    <source>
        <dbReference type="EMBL" id="KZV50837.1"/>
    </source>
</evidence>
<reference evidence="1 2" key="1">
    <citation type="journal article" date="2015" name="Proc. Natl. Acad. Sci. U.S.A.">
        <title>The resurrection genome of Boea hygrometrica: A blueprint for survival of dehydration.</title>
        <authorList>
            <person name="Xiao L."/>
            <person name="Yang G."/>
            <person name="Zhang L."/>
            <person name="Yang X."/>
            <person name="Zhao S."/>
            <person name="Ji Z."/>
            <person name="Zhou Q."/>
            <person name="Hu M."/>
            <person name="Wang Y."/>
            <person name="Chen M."/>
            <person name="Xu Y."/>
            <person name="Jin H."/>
            <person name="Xiao X."/>
            <person name="Hu G."/>
            <person name="Bao F."/>
            <person name="Hu Y."/>
            <person name="Wan P."/>
            <person name="Li L."/>
            <person name="Deng X."/>
            <person name="Kuang T."/>
            <person name="Xiang C."/>
            <person name="Zhu J.K."/>
            <person name="Oliver M.J."/>
            <person name="He Y."/>
        </authorList>
    </citation>
    <scope>NUCLEOTIDE SEQUENCE [LARGE SCALE GENOMIC DNA]</scope>
    <source>
        <strain evidence="2">cv. XS01</strain>
    </source>
</reference>
<sequence length="172" mass="19549">MFAKEEYDVWKIRMQVHLEAQDDDIWFVITNGPMKIPKVNTALAIADDLRGEIWWYCADRPGSRVRVDRRSSWESAYARSKDVHDLVKAGREVKPGQCDSCIEDERKYLAPHLPAGLVVRRYETMDSYHALMSFGNSRLSNLVAASGTVCGDEWIATTLSHASCPLPFIRSD</sequence>
<accession>A0A2Z7CXX1</accession>
<protein>
    <submittedName>
        <fullName evidence="1">Uncharacterized protein</fullName>
    </submittedName>
</protein>
<organism evidence="1 2">
    <name type="scientific">Dorcoceras hygrometricum</name>
    <dbReference type="NCBI Taxonomy" id="472368"/>
    <lineage>
        <taxon>Eukaryota</taxon>
        <taxon>Viridiplantae</taxon>
        <taxon>Streptophyta</taxon>
        <taxon>Embryophyta</taxon>
        <taxon>Tracheophyta</taxon>
        <taxon>Spermatophyta</taxon>
        <taxon>Magnoliopsida</taxon>
        <taxon>eudicotyledons</taxon>
        <taxon>Gunneridae</taxon>
        <taxon>Pentapetalae</taxon>
        <taxon>asterids</taxon>
        <taxon>lamiids</taxon>
        <taxon>Lamiales</taxon>
        <taxon>Gesneriaceae</taxon>
        <taxon>Didymocarpoideae</taxon>
        <taxon>Trichosporeae</taxon>
        <taxon>Loxocarpinae</taxon>
        <taxon>Dorcoceras</taxon>
    </lineage>
</organism>
<dbReference type="AlphaFoldDB" id="A0A2Z7CXX1"/>
<gene>
    <name evidence="1" type="ORF">F511_20991</name>
</gene>